<evidence type="ECO:0000256" key="1">
    <source>
        <dbReference type="SAM" id="Coils"/>
    </source>
</evidence>
<dbReference type="GeneID" id="94841592"/>
<protein>
    <recommendedName>
        <fullName evidence="4">Sorting nexin/Vps5-like C-terminal domain-containing protein</fullName>
    </recommendedName>
</protein>
<dbReference type="VEuPathDB" id="TrichDB:TRFO_29630"/>
<comment type="caution">
    <text evidence="2">The sequence shown here is derived from an EMBL/GenBank/DDBJ whole genome shotgun (WGS) entry which is preliminary data.</text>
</comment>
<keyword evidence="1" id="KW-0175">Coiled coil</keyword>
<name>A0A1J4JZW2_9EUKA</name>
<evidence type="ECO:0008006" key="4">
    <source>
        <dbReference type="Google" id="ProtNLM"/>
    </source>
</evidence>
<accession>A0A1J4JZW2</accession>
<evidence type="ECO:0000313" key="3">
    <source>
        <dbReference type="Proteomes" id="UP000179807"/>
    </source>
</evidence>
<proteinExistence type="predicted"/>
<dbReference type="EMBL" id="MLAK01000841">
    <property type="protein sequence ID" value="OHT03068.1"/>
    <property type="molecule type" value="Genomic_DNA"/>
</dbReference>
<dbReference type="OrthoDB" id="10672323at2759"/>
<reference evidence="2" key="1">
    <citation type="submission" date="2016-10" db="EMBL/GenBank/DDBJ databases">
        <authorList>
            <person name="Benchimol M."/>
            <person name="Almeida L.G."/>
            <person name="Vasconcelos A.T."/>
            <person name="Perreira-Neves A."/>
            <person name="Rosa I.A."/>
            <person name="Tasca T."/>
            <person name="Bogo M.R."/>
            <person name="de Souza W."/>
        </authorList>
    </citation>
    <scope>NUCLEOTIDE SEQUENCE [LARGE SCALE GENOMIC DNA]</scope>
    <source>
        <strain evidence="2">K</strain>
    </source>
</reference>
<dbReference type="RefSeq" id="XP_068356204.1">
    <property type="nucleotide sequence ID" value="XM_068506888.1"/>
</dbReference>
<dbReference type="AlphaFoldDB" id="A0A1J4JZW2"/>
<dbReference type="Proteomes" id="UP000179807">
    <property type="component" value="Unassembled WGS sequence"/>
</dbReference>
<evidence type="ECO:0000313" key="2">
    <source>
        <dbReference type="EMBL" id="OHT03068.1"/>
    </source>
</evidence>
<organism evidence="2 3">
    <name type="scientific">Tritrichomonas foetus</name>
    <dbReference type="NCBI Taxonomy" id="1144522"/>
    <lineage>
        <taxon>Eukaryota</taxon>
        <taxon>Metamonada</taxon>
        <taxon>Parabasalia</taxon>
        <taxon>Tritrichomonadida</taxon>
        <taxon>Tritrichomonadidae</taxon>
        <taxon>Tritrichomonas</taxon>
    </lineage>
</organism>
<gene>
    <name evidence="2" type="ORF">TRFO_29630</name>
</gene>
<keyword evidence="3" id="KW-1185">Reference proteome</keyword>
<feature type="coiled-coil region" evidence="1">
    <location>
        <begin position="112"/>
        <end position="166"/>
    </location>
</feature>
<sequence length="224" mass="25985">MTISILDKLLKFHRNFIMRRFSYVDPKEVALQKIVMGLTKQVEGYAMMGDSLNEFSLRLLDLVTEAVPEYVDVIEHVTNVYDDVVQLRYDYGKILKRVSEDIRDIYERGLAIKRFQTEYENNEKLLMKAQLDLHKSKGKVTEASNKEKAKLALKNTKDSLATLIDQKTRYGLFINKRLSHAISFYTVALAKSTLKEANLMKQAALLFQNEAIEKVENRMYFGDE</sequence>